<evidence type="ECO:0000259" key="1">
    <source>
        <dbReference type="Pfam" id="PF24864"/>
    </source>
</evidence>
<dbReference type="Proteomes" id="UP001166286">
    <property type="component" value="Unassembled WGS sequence"/>
</dbReference>
<evidence type="ECO:0000313" key="3">
    <source>
        <dbReference type="Proteomes" id="UP001166286"/>
    </source>
</evidence>
<organism evidence="2 3">
    <name type="scientific">Cladonia borealis</name>
    <dbReference type="NCBI Taxonomy" id="184061"/>
    <lineage>
        <taxon>Eukaryota</taxon>
        <taxon>Fungi</taxon>
        <taxon>Dikarya</taxon>
        <taxon>Ascomycota</taxon>
        <taxon>Pezizomycotina</taxon>
        <taxon>Lecanoromycetes</taxon>
        <taxon>OSLEUM clade</taxon>
        <taxon>Lecanoromycetidae</taxon>
        <taxon>Lecanorales</taxon>
        <taxon>Lecanorineae</taxon>
        <taxon>Cladoniaceae</taxon>
        <taxon>Cladonia</taxon>
    </lineage>
</organism>
<reference evidence="2" key="1">
    <citation type="submission" date="2023-03" db="EMBL/GenBank/DDBJ databases">
        <title>Complete genome of Cladonia borealis.</title>
        <authorList>
            <person name="Park H."/>
        </authorList>
    </citation>
    <scope>NUCLEOTIDE SEQUENCE</scope>
    <source>
        <strain evidence="2">ANT050790</strain>
    </source>
</reference>
<proteinExistence type="predicted"/>
<name>A0AA39V371_9LECA</name>
<dbReference type="EMBL" id="JAFEKC020000006">
    <property type="protein sequence ID" value="KAK0514122.1"/>
    <property type="molecule type" value="Genomic_DNA"/>
</dbReference>
<evidence type="ECO:0000313" key="2">
    <source>
        <dbReference type="EMBL" id="KAK0514122.1"/>
    </source>
</evidence>
<dbReference type="InterPro" id="IPR038883">
    <property type="entry name" value="AN11006-like"/>
</dbReference>
<dbReference type="PANTHER" id="PTHR42085">
    <property type="entry name" value="F-BOX DOMAIN-CONTAINING PROTEIN"/>
    <property type="match status" value="1"/>
</dbReference>
<feature type="domain" description="DUF7730" evidence="1">
    <location>
        <begin position="43"/>
        <end position="112"/>
    </location>
</feature>
<dbReference type="AlphaFoldDB" id="A0AA39V371"/>
<dbReference type="PANTHER" id="PTHR42085:SF1">
    <property type="entry name" value="F-BOX DOMAIN-CONTAINING PROTEIN"/>
    <property type="match status" value="1"/>
</dbReference>
<accession>A0AA39V371</accession>
<gene>
    <name evidence="2" type="ORF">JMJ35_003844</name>
</gene>
<dbReference type="InterPro" id="IPR056632">
    <property type="entry name" value="DUF7730"/>
</dbReference>
<keyword evidence="3" id="KW-1185">Reference proteome</keyword>
<comment type="caution">
    <text evidence="2">The sequence shown here is derived from an EMBL/GenBank/DDBJ whole genome shotgun (WGS) entry which is preliminary data.</text>
</comment>
<protein>
    <recommendedName>
        <fullName evidence="1">DUF7730 domain-containing protein</fullName>
    </recommendedName>
</protein>
<sequence length="187" mass="21666">MSDTKSLIPAPTPTCPLLVLPPEIRNRIWTLAVVDVEEVIIRCNRSREPSDKHLSPTTMSLASTCRRIYREVTPFYYSENLFHFHHGTIGILREFAAAIGPANAKSITAVEIPIYPHIMHISRRQLEGLWPFPNLKTLVYYEKPEIYGHYRDELHLPRPSHTVAVFRKSRTGDRVEQLPSWYDFVIM</sequence>
<dbReference type="Pfam" id="PF24864">
    <property type="entry name" value="DUF7730"/>
    <property type="match status" value="1"/>
</dbReference>